<dbReference type="RefSeq" id="WP_066542120.1">
    <property type="nucleotide sequence ID" value="NZ_MASJ01000001.1"/>
</dbReference>
<name>A0A1C0YME1_9BACL</name>
<keyword evidence="2" id="KW-1185">Reference proteome</keyword>
<organism evidence="1 2">
    <name type="scientific">Caryophanon tenue</name>
    <dbReference type="NCBI Taxonomy" id="33978"/>
    <lineage>
        <taxon>Bacteria</taxon>
        <taxon>Bacillati</taxon>
        <taxon>Bacillota</taxon>
        <taxon>Bacilli</taxon>
        <taxon>Bacillales</taxon>
        <taxon>Caryophanaceae</taxon>
        <taxon>Caryophanon</taxon>
    </lineage>
</organism>
<proteinExistence type="predicted"/>
<sequence>MNEYMTTVFDKQMHLYLVHNTHTHLDEHISSCQHYFSLLRKSEQQHLHAYALINDLWHFYYYDDEQLFFEPNNTMYYAIRAAILHLFTTSDTILKIKTWVQHSIEFSLIAAIDLVNVYADLYTTRILPAIQQTKYATLIQQFRGIDTKILFSERFKIYIEHPREFTEMQAYIVKLLTKNTILHEKHVQQTFTKYAERMKKMYVVKEEIFS</sequence>
<dbReference type="AlphaFoldDB" id="A0A1C0YME1"/>
<dbReference type="OrthoDB" id="9839641at2"/>
<gene>
    <name evidence="1" type="ORF">A6M13_00320</name>
</gene>
<dbReference type="EMBL" id="MASJ01000001">
    <property type="protein sequence ID" value="OCS88324.1"/>
    <property type="molecule type" value="Genomic_DNA"/>
</dbReference>
<accession>A0A1C0YME1</accession>
<dbReference type="Proteomes" id="UP000093199">
    <property type="component" value="Unassembled WGS sequence"/>
</dbReference>
<protein>
    <submittedName>
        <fullName evidence="1">Uncharacterized protein</fullName>
    </submittedName>
</protein>
<evidence type="ECO:0000313" key="1">
    <source>
        <dbReference type="EMBL" id="OCS88324.1"/>
    </source>
</evidence>
<comment type="caution">
    <text evidence="1">The sequence shown here is derived from an EMBL/GenBank/DDBJ whole genome shotgun (WGS) entry which is preliminary data.</text>
</comment>
<evidence type="ECO:0000313" key="2">
    <source>
        <dbReference type="Proteomes" id="UP000093199"/>
    </source>
</evidence>
<reference evidence="1 2" key="1">
    <citation type="submission" date="2016-07" db="EMBL/GenBank/DDBJ databases">
        <title>Caryophanon tenue genome sequencing.</title>
        <authorList>
            <person name="Verma A."/>
            <person name="Pal Y."/>
            <person name="Krishnamurthi S."/>
        </authorList>
    </citation>
    <scope>NUCLEOTIDE SEQUENCE [LARGE SCALE GENOMIC DNA]</scope>
    <source>
        <strain evidence="1 2">DSM 14152</strain>
    </source>
</reference>